<organism evidence="10 11">
    <name type="scientific">Funneliformis geosporum</name>
    <dbReference type="NCBI Taxonomy" id="1117311"/>
    <lineage>
        <taxon>Eukaryota</taxon>
        <taxon>Fungi</taxon>
        <taxon>Fungi incertae sedis</taxon>
        <taxon>Mucoromycota</taxon>
        <taxon>Glomeromycotina</taxon>
        <taxon>Glomeromycetes</taxon>
        <taxon>Glomerales</taxon>
        <taxon>Glomeraceae</taxon>
        <taxon>Funneliformis</taxon>
    </lineage>
</organism>
<keyword evidence="2" id="KW-0285">Flavoprotein</keyword>
<evidence type="ECO:0000259" key="9">
    <source>
        <dbReference type="Pfam" id="PF22366"/>
    </source>
</evidence>
<dbReference type="PANTHER" id="PTHR43706">
    <property type="entry name" value="NADH DEHYDROGENASE"/>
    <property type="match status" value="1"/>
</dbReference>
<protein>
    <submittedName>
        <fullName evidence="10">14191_t:CDS:1</fullName>
    </submittedName>
</protein>
<keyword evidence="7" id="KW-0472">Membrane</keyword>
<name>A0A9W4SXN1_9GLOM</name>
<evidence type="ECO:0000256" key="3">
    <source>
        <dbReference type="ARBA" id="ARBA00022827"/>
    </source>
</evidence>
<keyword evidence="5" id="KW-0520">NAD</keyword>
<comment type="caution">
    <text evidence="10">The sequence shown here is derived from an EMBL/GenBank/DDBJ whole genome shotgun (WGS) entry which is preliminary data.</text>
</comment>
<keyword evidence="11" id="KW-1185">Reference proteome</keyword>
<evidence type="ECO:0000256" key="2">
    <source>
        <dbReference type="ARBA" id="ARBA00022630"/>
    </source>
</evidence>
<dbReference type="CDD" id="cd22249">
    <property type="entry name" value="UDM1_RNF168_RNF169-like"/>
    <property type="match status" value="1"/>
</dbReference>
<feature type="domain" description="FAD/NAD(P)-binding" evidence="8">
    <location>
        <begin position="840"/>
        <end position="1158"/>
    </location>
</feature>
<dbReference type="Gene3D" id="3.50.50.100">
    <property type="match status" value="1"/>
</dbReference>
<dbReference type="InterPro" id="IPR045024">
    <property type="entry name" value="NDH-2"/>
</dbReference>
<evidence type="ECO:0000313" key="11">
    <source>
        <dbReference type="Proteomes" id="UP001153678"/>
    </source>
</evidence>
<feature type="non-terminal residue" evidence="10">
    <location>
        <position position="1252"/>
    </location>
</feature>
<dbReference type="OrthoDB" id="3244603at2759"/>
<evidence type="ECO:0000256" key="7">
    <source>
        <dbReference type="SAM" id="Phobius"/>
    </source>
</evidence>
<dbReference type="InterPro" id="IPR036188">
    <property type="entry name" value="FAD/NAD-bd_sf"/>
</dbReference>
<dbReference type="Pfam" id="PF22366">
    <property type="entry name" value="NDH2_C"/>
    <property type="match status" value="1"/>
</dbReference>
<evidence type="ECO:0000256" key="4">
    <source>
        <dbReference type="ARBA" id="ARBA00023002"/>
    </source>
</evidence>
<dbReference type="EMBL" id="CAMKVN010002844">
    <property type="protein sequence ID" value="CAI2182817.1"/>
    <property type="molecule type" value="Genomic_DNA"/>
</dbReference>
<feature type="compositionally biased region" description="Polar residues" evidence="6">
    <location>
        <begin position="9"/>
        <end position="20"/>
    </location>
</feature>
<evidence type="ECO:0000259" key="8">
    <source>
        <dbReference type="Pfam" id="PF07992"/>
    </source>
</evidence>
<dbReference type="PANTHER" id="PTHR43706:SF17">
    <property type="entry name" value="NADH DEHYDROGENASE (EUROFUNG)"/>
    <property type="match status" value="1"/>
</dbReference>
<feature type="region of interest" description="Disordered" evidence="6">
    <location>
        <begin position="1"/>
        <end position="28"/>
    </location>
</feature>
<proteinExistence type="inferred from homology"/>
<dbReference type="SUPFAM" id="SSF51905">
    <property type="entry name" value="FAD/NAD(P)-binding domain"/>
    <property type="match status" value="2"/>
</dbReference>
<comment type="similarity">
    <text evidence="1">Belongs to the NADH dehydrogenase family.</text>
</comment>
<feature type="region of interest" description="Disordered" evidence="6">
    <location>
        <begin position="335"/>
        <end position="436"/>
    </location>
</feature>
<dbReference type="InterPro" id="IPR023753">
    <property type="entry name" value="FAD/NAD-binding_dom"/>
</dbReference>
<dbReference type="GO" id="GO:0005739">
    <property type="term" value="C:mitochondrion"/>
    <property type="evidence" value="ECO:0007669"/>
    <property type="project" value="UniProtKB-ARBA"/>
</dbReference>
<feature type="region of interest" description="Disordered" evidence="6">
    <location>
        <begin position="664"/>
        <end position="698"/>
    </location>
</feature>
<accession>A0A9W4SXN1</accession>
<evidence type="ECO:0000313" key="10">
    <source>
        <dbReference type="EMBL" id="CAI2182817.1"/>
    </source>
</evidence>
<keyword evidence="7" id="KW-1133">Transmembrane helix</keyword>
<keyword evidence="4" id="KW-0560">Oxidoreductase</keyword>
<dbReference type="PRINTS" id="PR00368">
    <property type="entry name" value="FADPNR"/>
</dbReference>
<dbReference type="Proteomes" id="UP001153678">
    <property type="component" value="Unassembled WGS sequence"/>
</dbReference>
<dbReference type="GO" id="GO:0003954">
    <property type="term" value="F:NADH dehydrogenase activity"/>
    <property type="evidence" value="ECO:0007669"/>
    <property type="project" value="InterPro"/>
</dbReference>
<feature type="transmembrane region" description="Helical" evidence="7">
    <location>
        <begin position="67"/>
        <end position="90"/>
    </location>
</feature>
<dbReference type="InterPro" id="IPR054585">
    <property type="entry name" value="NDH2-like_C"/>
</dbReference>
<evidence type="ECO:0000256" key="1">
    <source>
        <dbReference type="ARBA" id="ARBA00005272"/>
    </source>
</evidence>
<feature type="compositionally biased region" description="Basic and acidic residues" evidence="6">
    <location>
        <begin position="669"/>
        <end position="686"/>
    </location>
</feature>
<gene>
    <name evidence="10" type="ORF">FWILDA_LOCUS10768</name>
</gene>
<sequence>QERAPVGNNRASPAGPNNDTSEPIVPEQVVPEPVVPEQIVPEPIVPEPISSEQEPPKNEKKKQPKKASFFGSLFTVKRLFIYYILAVFFWCNGKTREQCNSYEELLCFNGMSQYILNHDFFNKFIVPKIILIQQNVEIYGKHTLDTATVNYETHAKPYVNPVLESAHPHLQFARELSVEYVYVPVVKGLAKTREFYNQNVKDHVNKFYHQGVKFGAPYVSQVQDHTSYVYEQALKYNENNVQPFYNKKILPFVIDAKDRLLVFYDNKVVPFTYHTLEVIEEFYHEKMVPLYHTYISPYTSSILKLIQSEDKSKVVTEKESKEAANKKAKIEVERKAKEEADKRATVEAEKKAKEEADKKAKVEAEKKAKEEADKKAKVEAEKKAKEEADKKAKVEAERKVKEEADKKANAEAERKAKEEADKKAKIESERKEAADKKAQAEAAEKTTIEAVRDAFYREYDIAEKNLTQTLDNYEKEATSVSRELLKEVEDRILTLNKTGSERLVELKIFAEEIKQENTDDGKTSKFKEMRELAKKSIKMIKESGNEFIDISKNSINDLEEIKFNALKKDADLKMISRVFHSREHINELAREIQADESFITDINIAFNSLMTEFNENKNEASLRVREIFGKIHNKINLLKITKDAFIKNIKDFVKMEKENINNDANEVTAKTEEKDNKKGSDVESESKITVQNVNKNDDQIPVQVEEKPSVEEKSSNIPPITIQTSSDPILEKLKARRDPVLFKLKEEYKLKQTNKGNEPVQSLGSRTFILSRIYYNNARRSFHRDTTNNQPPSGLLTLPTTESISNSTNSLPIKSLIRSSIIKRYVASLGKTQGRLVILGYKLIQDLDTEHFETIVVSPRNYFVFTPLLASSSVGTLEFRCIMEPIRKYSPKIQYYQAYADTIDLKEKIIHCTSNLERNKDKFSINYDTLVIAVGANSNTFGIKGVGENALFLKDVSDARRIRQRVIECFEHASQPNVTDQEALGLLHFAVVGGGPTGIEFSAELHDFITEDMAHLYPDLMNSVTMTIYDVAPQILGSFDKSLREFATKKFTRKGIKIRTGRRVQEVNERVIVIEGDGEIPYGMLVWATGLTDNPLTRSMGDQVMKDQSAKRLLTDNLLRVLNKETGQPIDNVYALGDCATIKDNDLPTTAQVANQKAVYLRKSLSKIANSGLMIDIKPFKFFNLGSMAYIGKKEAVVDMTPVSNKAKESGTLAWIFWRSAYFTMTVSLRNKMLIPMYWLLTWMFGRDISRF</sequence>
<dbReference type="Pfam" id="PF07992">
    <property type="entry name" value="Pyr_redox_2"/>
    <property type="match status" value="1"/>
</dbReference>
<evidence type="ECO:0000256" key="6">
    <source>
        <dbReference type="SAM" id="MobiDB-lite"/>
    </source>
</evidence>
<evidence type="ECO:0000256" key="5">
    <source>
        <dbReference type="ARBA" id="ARBA00023027"/>
    </source>
</evidence>
<feature type="domain" description="External alternative NADH-ubiquinone oxidoreductase-like C-terminal" evidence="9">
    <location>
        <begin position="1185"/>
        <end position="1248"/>
    </location>
</feature>
<dbReference type="AlphaFoldDB" id="A0A9W4SXN1"/>
<reference evidence="10" key="1">
    <citation type="submission" date="2022-08" db="EMBL/GenBank/DDBJ databases">
        <authorList>
            <person name="Kallberg Y."/>
            <person name="Tangrot J."/>
            <person name="Rosling A."/>
        </authorList>
    </citation>
    <scope>NUCLEOTIDE SEQUENCE</scope>
    <source>
        <strain evidence="10">Wild A</strain>
    </source>
</reference>
<keyword evidence="3" id="KW-0274">FAD</keyword>
<keyword evidence="7" id="KW-0812">Transmembrane</keyword>